<dbReference type="Pfam" id="PF19554">
    <property type="entry name" value="DUF6077"/>
    <property type="match status" value="1"/>
</dbReference>
<feature type="transmembrane region" description="Helical" evidence="1">
    <location>
        <begin position="353"/>
        <end position="371"/>
    </location>
</feature>
<accession>A0ABX6STY7</accession>
<feature type="transmembrane region" description="Helical" evidence="1">
    <location>
        <begin position="421"/>
        <end position="443"/>
    </location>
</feature>
<evidence type="ECO:0000313" key="2">
    <source>
        <dbReference type="EMBL" id="QNL94622.1"/>
    </source>
</evidence>
<feature type="transmembrane region" description="Helical" evidence="1">
    <location>
        <begin position="314"/>
        <end position="347"/>
    </location>
</feature>
<reference evidence="2 3" key="1">
    <citation type="submission" date="2020-08" db="EMBL/GenBank/DDBJ databases">
        <title>Novel species in genus Aeromicrobium.</title>
        <authorList>
            <person name="Zhang G."/>
        </authorList>
    </citation>
    <scope>NUCLEOTIDE SEQUENCE [LARGE SCALE GENOMIC DNA]</scope>
    <source>
        <strain evidence="3">zg-629</strain>
    </source>
</reference>
<protein>
    <submittedName>
        <fullName evidence="2">Uncharacterized protein</fullName>
    </submittedName>
</protein>
<feature type="transmembrane region" description="Helical" evidence="1">
    <location>
        <begin position="455"/>
        <end position="475"/>
    </location>
</feature>
<evidence type="ECO:0000256" key="1">
    <source>
        <dbReference type="SAM" id="Phobius"/>
    </source>
</evidence>
<feature type="transmembrane region" description="Helical" evidence="1">
    <location>
        <begin position="257"/>
        <end position="278"/>
    </location>
</feature>
<feature type="transmembrane region" description="Helical" evidence="1">
    <location>
        <begin position="226"/>
        <end position="245"/>
    </location>
</feature>
<feature type="transmembrane region" description="Helical" evidence="1">
    <location>
        <begin position="102"/>
        <end position="122"/>
    </location>
</feature>
<keyword evidence="1" id="KW-0472">Membrane</keyword>
<name>A0ABX6STY7_9ACTN</name>
<keyword evidence="3" id="KW-1185">Reference proteome</keyword>
<dbReference type="RefSeq" id="WP_154596021.1">
    <property type="nucleotide sequence ID" value="NZ_CP060587.1"/>
</dbReference>
<feature type="transmembrane region" description="Helical" evidence="1">
    <location>
        <begin position="43"/>
        <end position="62"/>
    </location>
</feature>
<dbReference type="InterPro" id="IPR045723">
    <property type="entry name" value="DUF6077"/>
</dbReference>
<dbReference type="Proteomes" id="UP000515871">
    <property type="component" value="Chromosome"/>
</dbReference>
<feature type="transmembrane region" description="Helical" evidence="1">
    <location>
        <begin position="12"/>
        <end position="31"/>
    </location>
</feature>
<dbReference type="EMBL" id="CP060587">
    <property type="protein sequence ID" value="QNL94622.1"/>
    <property type="molecule type" value="Genomic_DNA"/>
</dbReference>
<gene>
    <name evidence="2" type="ORF">H9L21_01190</name>
</gene>
<feature type="transmembrane region" description="Helical" evidence="1">
    <location>
        <begin position="74"/>
        <end position="96"/>
    </location>
</feature>
<keyword evidence="1" id="KW-1133">Transmembrane helix</keyword>
<evidence type="ECO:0000313" key="3">
    <source>
        <dbReference type="Proteomes" id="UP000515871"/>
    </source>
</evidence>
<feature type="transmembrane region" description="Helical" evidence="1">
    <location>
        <begin position="481"/>
        <end position="501"/>
    </location>
</feature>
<feature type="transmembrane region" description="Helical" evidence="1">
    <location>
        <begin position="284"/>
        <end position="302"/>
    </location>
</feature>
<proteinExistence type="predicted"/>
<feature type="transmembrane region" description="Helical" evidence="1">
    <location>
        <begin position="143"/>
        <end position="162"/>
    </location>
</feature>
<feature type="transmembrane region" description="Helical" evidence="1">
    <location>
        <begin position="392"/>
        <end position="415"/>
    </location>
</feature>
<keyword evidence="1" id="KW-0812">Transmembrane</keyword>
<organism evidence="2 3">
    <name type="scientific">Aeromicrobium senzhongii</name>
    <dbReference type="NCBI Taxonomy" id="2663859"/>
    <lineage>
        <taxon>Bacteria</taxon>
        <taxon>Bacillati</taxon>
        <taxon>Actinomycetota</taxon>
        <taxon>Actinomycetes</taxon>
        <taxon>Propionibacteriales</taxon>
        <taxon>Nocardioidaceae</taxon>
        <taxon>Aeromicrobium</taxon>
    </lineage>
</organism>
<sequence length="643" mass="67937">MIRWRAWPRFLDGALEGTVLSFAAWTLFYLIALKTQWSLLPAAWPWVVLTAGLVVVGGLRAVRTDQPRVWSSEARRPVGGLVLLAVVLVATLALLLLRDHDLVWPLAVAAGAALVLQLVPWLGAREPDPVDDAPAEPDVPMGAHLVALAVSLGLGVLTLFLVRPDADDVYYVNRATWVATHGTPTLRDTMFSSGEWESTYGGGLPTPSIEALQGALAHAIGVQAATFSYLVMAPAAAVLIGWTSWRLVRGWAARRALPAFLVAIVFLLASADTIVGNYSLGRIWQGKALAYAVLVPLVWWWLSRLARRMRTVDVILLAAAGVAFVGLSTTSALLAPVVAAAAVLAALVLRSRSLAIGAVAFAAAPVVNGLVQALAPITVGTTDDTTVMAAPVAFNIAMGATFALAALAVLALVLLPRTAPGPAGVLLGCGALATMVCFLPGVFQLAHAATGAGPVAWRLAIALPLWIAVGLLVTLPVPEPGGAALVVAVTLVPVLGGTWLWQPEDAQLTPRPAWKVSPEALENVRALEALDPPRGTWLLPPKEMEILAISRGDTHVVAPRDFYLMSLPKTEHDWHARVHLLSLVDGGELPSAGTVRESLATLDVTVACVPEDLWRARTRLRRAVGEPLVTVGDMRCAGVTPRS</sequence>